<keyword evidence="4" id="KW-1185">Reference proteome</keyword>
<dbReference type="EMBL" id="JAAXKY010000091">
    <property type="protein sequence ID" value="NMH80158.1"/>
    <property type="molecule type" value="Genomic_DNA"/>
</dbReference>
<proteinExistence type="predicted"/>
<dbReference type="Proteomes" id="UP001296706">
    <property type="component" value="Unassembled WGS sequence"/>
</dbReference>
<feature type="domain" description="AB hydrolase-1" evidence="2">
    <location>
        <begin position="20"/>
        <end position="260"/>
    </location>
</feature>
<accession>A0ABX1RIF1</accession>
<evidence type="ECO:0000259" key="2">
    <source>
        <dbReference type="Pfam" id="PF00561"/>
    </source>
</evidence>
<evidence type="ECO:0000256" key="1">
    <source>
        <dbReference type="ARBA" id="ARBA00022801"/>
    </source>
</evidence>
<reference evidence="3 4" key="1">
    <citation type="submission" date="2020-04" db="EMBL/GenBank/DDBJ databases">
        <authorList>
            <person name="Klaysubun C."/>
            <person name="Duangmal K."/>
            <person name="Lipun K."/>
        </authorList>
    </citation>
    <scope>NUCLEOTIDE SEQUENCE [LARGE SCALE GENOMIC DNA]</scope>
    <source>
        <strain evidence="3 4">JCM 11839</strain>
    </source>
</reference>
<evidence type="ECO:0000313" key="4">
    <source>
        <dbReference type="Proteomes" id="UP001296706"/>
    </source>
</evidence>
<comment type="caution">
    <text evidence="3">The sequence shown here is derived from an EMBL/GenBank/DDBJ whole genome shotgun (WGS) entry which is preliminary data.</text>
</comment>
<dbReference type="RefSeq" id="WP_169398217.1">
    <property type="nucleotide sequence ID" value="NZ_BAAAJH010000045.1"/>
</dbReference>
<protein>
    <submittedName>
        <fullName evidence="3">Alpha/beta hydrolase</fullName>
    </submittedName>
</protein>
<sequence length="278" mass="30658">MTLITVNDVELDVQISGAGPTVLLVHGWPDTHACWRHQVAALNAAGYRTVAPDLRGFGASGKPEDLARLTVGDHVGDLIGLLRHLDVEKAHLVGHDWGSALVQQVAMAAPELTSSLTCMSVGHAAAFYGSGLEQREKSWYMLLFQFRGVAEQWLSQDEFRNLREFIATHPDLDEVVERMRDPKALSASLAIYRTGVPPEVLLARMDDSAPLPPVPTMGLWSTGDRYLVEAGMVGTENYASGPWRYERIDGAGHWMQLDAPERVNELLLDFLPGRGEHR</sequence>
<dbReference type="Gene3D" id="3.40.50.1820">
    <property type="entry name" value="alpha/beta hydrolase"/>
    <property type="match status" value="1"/>
</dbReference>
<dbReference type="InterPro" id="IPR029058">
    <property type="entry name" value="AB_hydrolase_fold"/>
</dbReference>
<dbReference type="GO" id="GO:0016787">
    <property type="term" value="F:hydrolase activity"/>
    <property type="evidence" value="ECO:0007669"/>
    <property type="project" value="UniProtKB-KW"/>
</dbReference>
<gene>
    <name evidence="3" type="ORF">HF577_24110</name>
</gene>
<organism evidence="3 4">
    <name type="scientific">Pseudonocardia xinjiangensis</name>
    <dbReference type="NCBI Taxonomy" id="75289"/>
    <lineage>
        <taxon>Bacteria</taxon>
        <taxon>Bacillati</taxon>
        <taxon>Actinomycetota</taxon>
        <taxon>Actinomycetes</taxon>
        <taxon>Pseudonocardiales</taxon>
        <taxon>Pseudonocardiaceae</taxon>
        <taxon>Pseudonocardia</taxon>
    </lineage>
</organism>
<dbReference type="Pfam" id="PF00561">
    <property type="entry name" value="Abhydrolase_1"/>
    <property type="match status" value="1"/>
</dbReference>
<dbReference type="PRINTS" id="PR00412">
    <property type="entry name" value="EPOXHYDRLASE"/>
</dbReference>
<dbReference type="InterPro" id="IPR000073">
    <property type="entry name" value="AB_hydrolase_1"/>
</dbReference>
<dbReference type="InterPro" id="IPR000639">
    <property type="entry name" value="Epox_hydrolase-like"/>
</dbReference>
<dbReference type="SUPFAM" id="SSF53474">
    <property type="entry name" value="alpha/beta-Hydrolases"/>
    <property type="match status" value="1"/>
</dbReference>
<keyword evidence="1 3" id="KW-0378">Hydrolase</keyword>
<dbReference type="PANTHER" id="PTHR43329">
    <property type="entry name" value="EPOXIDE HYDROLASE"/>
    <property type="match status" value="1"/>
</dbReference>
<dbReference type="PRINTS" id="PR00111">
    <property type="entry name" value="ABHYDROLASE"/>
</dbReference>
<name>A0ABX1RIF1_9PSEU</name>
<evidence type="ECO:0000313" key="3">
    <source>
        <dbReference type="EMBL" id="NMH80158.1"/>
    </source>
</evidence>